<evidence type="ECO:0000256" key="5">
    <source>
        <dbReference type="SAM" id="MobiDB-lite"/>
    </source>
</evidence>
<dbReference type="InterPro" id="IPR025202">
    <property type="entry name" value="PLD-like_dom"/>
</dbReference>
<dbReference type="CDD" id="cd09140">
    <property type="entry name" value="PLDc_vPLD1_2_like_bac_1"/>
    <property type="match status" value="1"/>
</dbReference>
<dbReference type="CDD" id="cd09143">
    <property type="entry name" value="PLDc_vPLD1_2_like_bac_2"/>
    <property type="match status" value="1"/>
</dbReference>
<dbReference type="Pfam" id="PF13091">
    <property type="entry name" value="PLDc_2"/>
    <property type="match status" value="1"/>
</dbReference>
<keyword evidence="2" id="KW-0677">Repeat</keyword>
<organism evidence="7 8">
    <name type="scientific">Corticimicrobacter populi</name>
    <dbReference type="NCBI Taxonomy" id="2175229"/>
    <lineage>
        <taxon>Bacteria</taxon>
        <taxon>Pseudomonadati</taxon>
        <taxon>Pseudomonadota</taxon>
        <taxon>Betaproteobacteria</taxon>
        <taxon>Burkholderiales</taxon>
        <taxon>Alcaligenaceae</taxon>
        <taxon>Corticimicrobacter</taxon>
    </lineage>
</organism>
<dbReference type="Gene3D" id="3.30.870.10">
    <property type="entry name" value="Endonuclease Chain A"/>
    <property type="match status" value="2"/>
</dbReference>
<dbReference type="InterPro" id="IPR015679">
    <property type="entry name" value="PLipase_D_fam"/>
</dbReference>
<dbReference type="SMART" id="SM00155">
    <property type="entry name" value="PLDc"/>
    <property type="match status" value="2"/>
</dbReference>
<gene>
    <name evidence="7" type="ORF">DD235_11040</name>
</gene>
<keyword evidence="3" id="KW-0378">Hydrolase</keyword>
<keyword evidence="8" id="KW-1185">Reference proteome</keyword>
<keyword evidence="4" id="KW-0443">Lipid metabolism</keyword>
<proteinExistence type="predicted"/>
<feature type="domain" description="PLD phosphodiesterase" evidence="6">
    <location>
        <begin position="151"/>
        <end position="174"/>
    </location>
</feature>
<dbReference type="Proteomes" id="UP000245212">
    <property type="component" value="Unassembled WGS sequence"/>
</dbReference>
<dbReference type="GO" id="GO:0004630">
    <property type="term" value="F:phospholipase D activity"/>
    <property type="evidence" value="ECO:0007669"/>
    <property type="project" value="UniProtKB-EC"/>
</dbReference>
<feature type="region of interest" description="Disordered" evidence="5">
    <location>
        <begin position="1"/>
        <end position="22"/>
    </location>
</feature>
<sequence>MSTLIPDAVPRNPDLPVSAGANPGPILEPGRNCWLIEACDRASVLVDAAEYYHLAGEAMQSARQRILIIGWEFDTRIRLEPGRAGGGQTLGEFILALARAMPARRISILKWGFGALKQLLRPSALWMLWRWHCTRAIAFRFDRAHPPGCSHHQKILVVDDCLAVCGGIDMSTARWDTSEHLDDDPRRIGPEGRPYPPWHDVTMMLAGPVAAALGELGAERWQRATSEPLDPLPDCSEVLWPDDLPVQFENVRVGIARTRSVYDGCAEIREIEALYLDMVAAAQDVIYIENQYFTSARVAVAIAARLKEPHPPEVVMVMPRKADGWLEQVAMDAARIRLARKIAEADPGNRFRIYVPVTAGRQDIYVHAKVMIVDHRLLRIGSSNLNNRSLGLDSECDVVIDAALPGNQHVAPTIAQLRTRLLSEHLSVEPAVFEAEFARSGSLTATIEALRCDGRSLDLLDLTRPGPLDKFVADNELLDPESADGFFEPMGRRGLRRRWREGLQRLRRLRPSIMS</sequence>
<name>A0A2V1JZJ1_9BURK</name>
<comment type="catalytic activity">
    <reaction evidence="1">
        <text>a 1,2-diacyl-sn-glycero-3-phosphocholine + H2O = a 1,2-diacyl-sn-glycero-3-phosphate + choline + H(+)</text>
        <dbReference type="Rhea" id="RHEA:14445"/>
        <dbReference type="ChEBI" id="CHEBI:15354"/>
        <dbReference type="ChEBI" id="CHEBI:15377"/>
        <dbReference type="ChEBI" id="CHEBI:15378"/>
        <dbReference type="ChEBI" id="CHEBI:57643"/>
        <dbReference type="ChEBI" id="CHEBI:58608"/>
        <dbReference type="EC" id="3.1.4.4"/>
    </reaction>
</comment>
<dbReference type="PROSITE" id="PS50035">
    <property type="entry name" value="PLD"/>
    <property type="match status" value="2"/>
</dbReference>
<evidence type="ECO:0000256" key="1">
    <source>
        <dbReference type="ARBA" id="ARBA00000798"/>
    </source>
</evidence>
<evidence type="ECO:0000256" key="3">
    <source>
        <dbReference type="ARBA" id="ARBA00022801"/>
    </source>
</evidence>
<dbReference type="InterPro" id="IPR001736">
    <property type="entry name" value="PLipase_D/transphosphatidylase"/>
</dbReference>
<dbReference type="AlphaFoldDB" id="A0A2V1JZJ1"/>
<evidence type="ECO:0000313" key="7">
    <source>
        <dbReference type="EMBL" id="PWF22764.1"/>
    </source>
</evidence>
<dbReference type="GO" id="GO:0009395">
    <property type="term" value="P:phospholipid catabolic process"/>
    <property type="evidence" value="ECO:0007669"/>
    <property type="project" value="TreeGrafter"/>
</dbReference>
<dbReference type="PANTHER" id="PTHR18896:SF76">
    <property type="entry name" value="PHOSPHOLIPASE"/>
    <property type="match status" value="1"/>
</dbReference>
<evidence type="ECO:0000313" key="8">
    <source>
        <dbReference type="Proteomes" id="UP000245212"/>
    </source>
</evidence>
<protein>
    <submittedName>
        <fullName evidence="7">Phospholipase</fullName>
    </submittedName>
</protein>
<dbReference type="RefSeq" id="WP_109062288.1">
    <property type="nucleotide sequence ID" value="NZ_QETA01000004.1"/>
</dbReference>
<comment type="caution">
    <text evidence="7">The sequence shown here is derived from an EMBL/GenBank/DDBJ whole genome shotgun (WGS) entry which is preliminary data.</text>
</comment>
<feature type="domain" description="PLD phosphodiesterase" evidence="6">
    <location>
        <begin position="362"/>
        <end position="389"/>
    </location>
</feature>
<dbReference type="PANTHER" id="PTHR18896">
    <property type="entry name" value="PHOSPHOLIPASE D"/>
    <property type="match status" value="1"/>
</dbReference>
<reference evidence="8" key="1">
    <citation type="submission" date="2018-05" db="EMBL/GenBank/DDBJ databases">
        <authorList>
            <person name="Li Y."/>
        </authorList>
    </citation>
    <scope>NUCLEOTIDE SEQUENCE [LARGE SCALE GENOMIC DNA]</scope>
    <source>
        <strain evidence="8">3d-2-2</strain>
    </source>
</reference>
<evidence type="ECO:0000256" key="2">
    <source>
        <dbReference type="ARBA" id="ARBA00022737"/>
    </source>
</evidence>
<dbReference type="EMBL" id="QETA01000004">
    <property type="protein sequence ID" value="PWF22764.1"/>
    <property type="molecule type" value="Genomic_DNA"/>
</dbReference>
<evidence type="ECO:0000256" key="4">
    <source>
        <dbReference type="ARBA" id="ARBA00023098"/>
    </source>
</evidence>
<accession>A0A2V1JZJ1</accession>
<evidence type="ECO:0000259" key="6">
    <source>
        <dbReference type="PROSITE" id="PS50035"/>
    </source>
</evidence>
<dbReference type="SUPFAM" id="SSF56024">
    <property type="entry name" value="Phospholipase D/nuclease"/>
    <property type="match status" value="2"/>
</dbReference>